<dbReference type="AlphaFoldDB" id="A0A218UC23"/>
<organism evidence="1 2">
    <name type="scientific">Lonchura striata</name>
    <name type="common">white-rumped munia</name>
    <dbReference type="NCBI Taxonomy" id="40157"/>
    <lineage>
        <taxon>Eukaryota</taxon>
        <taxon>Metazoa</taxon>
        <taxon>Chordata</taxon>
        <taxon>Craniata</taxon>
        <taxon>Vertebrata</taxon>
        <taxon>Euteleostomi</taxon>
        <taxon>Archelosauria</taxon>
        <taxon>Archosauria</taxon>
        <taxon>Dinosauria</taxon>
        <taxon>Saurischia</taxon>
        <taxon>Theropoda</taxon>
        <taxon>Coelurosauria</taxon>
        <taxon>Aves</taxon>
        <taxon>Neognathae</taxon>
        <taxon>Neoaves</taxon>
        <taxon>Telluraves</taxon>
        <taxon>Australaves</taxon>
        <taxon>Passeriformes</taxon>
        <taxon>Passeroidea</taxon>
        <taxon>Estrildidae</taxon>
        <taxon>Estrildinae</taxon>
        <taxon>Lonchura</taxon>
    </lineage>
</organism>
<keyword evidence="2" id="KW-1185">Reference proteome</keyword>
<gene>
    <name evidence="1" type="ORF">RLOC_00009835</name>
</gene>
<accession>A0A218UC23</accession>
<evidence type="ECO:0000313" key="2">
    <source>
        <dbReference type="Proteomes" id="UP000197619"/>
    </source>
</evidence>
<dbReference type="Proteomes" id="UP000197619">
    <property type="component" value="Unassembled WGS sequence"/>
</dbReference>
<reference evidence="1 2" key="1">
    <citation type="submission" date="2017-05" db="EMBL/GenBank/DDBJ databases">
        <title>Genome of assembly of the Bengalese finch, Lonchura striata domestica.</title>
        <authorList>
            <person name="Colquitt B.M."/>
            <person name="Brainard M.S."/>
        </authorList>
    </citation>
    <scope>NUCLEOTIDE SEQUENCE [LARGE SCALE GENOMIC DNA]</scope>
    <source>
        <strain evidence="1">White83orange57</strain>
    </source>
</reference>
<proteinExistence type="predicted"/>
<name>A0A218UC23_9PASE</name>
<evidence type="ECO:0000313" key="1">
    <source>
        <dbReference type="EMBL" id="OWK51269.1"/>
    </source>
</evidence>
<comment type="caution">
    <text evidence="1">The sequence shown here is derived from an EMBL/GenBank/DDBJ whole genome shotgun (WGS) entry which is preliminary data.</text>
</comment>
<protein>
    <submittedName>
        <fullName evidence="1">Uncharacterized protein</fullName>
    </submittedName>
</protein>
<dbReference type="EMBL" id="MUZQ01000449">
    <property type="protein sequence ID" value="OWK51269.1"/>
    <property type="molecule type" value="Genomic_DNA"/>
</dbReference>
<sequence>MLLSLSTPMVHLLSQQIALAVDVSGYRTGLLRNFLEFPFLLLPWEQDLLKPPLASMNCSSLEWWILNRHGWSVPTSFQLCYPAYPVIQLSTAWYLSSTRCNTVTC</sequence>